<dbReference type="InterPro" id="IPR054189">
    <property type="entry name" value="DUF6894"/>
</dbReference>
<feature type="domain" description="DUF6894" evidence="1">
    <location>
        <begin position="3"/>
        <end position="64"/>
    </location>
</feature>
<dbReference type="PATRIC" id="fig|443610.3.peg.2161"/>
<evidence type="ECO:0000313" key="2">
    <source>
        <dbReference type="EMBL" id="KKB07167.1"/>
    </source>
</evidence>
<dbReference type="OrthoDB" id="8296556at2"/>
<sequence length="70" mass="7976">MPRYYFHIHSHDQEYPDRTGEPLDDDAHAIAMAHRIVSEIAEEPEHREIEVRVVGRKGRAVATVASNGLK</sequence>
<name>A0A0F5FG53_9HYPH</name>
<accession>A0A0F5FG53</accession>
<dbReference type="EMBL" id="JZEX01000173">
    <property type="protein sequence ID" value="KKB07167.1"/>
    <property type="molecule type" value="Genomic_DNA"/>
</dbReference>
<comment type="caution">
    <text evidence="2">The sequence shown here is derived from an EMBL/GenBank/DDBJ whole genome shotgun (WGS) entry which is preliminary data.</text>
</comment>
<dbReference type="Pfam" id="PF21834">
    <property type="entry name" value="DUF6894"/>
    <property type="match status" value="1"/>
</dbReference>
<keyword evidence="3" id="KW-1185">Reference proteome</keyword>
<proteinExistence type="predicted"/>
<evidence type="ECO:0000313" key="3">
    <source>
        <dbReference type="Proteomes" id="UP000033632"/>
    </source>
</evidence>
<reference evidence="2 3" key="1">
    <citation type="submission" date="2015-03" db="EMBL/GenBank/DDBJ databases">
        <authorList>
            <person name="Hassan Y.I."/>
            <person name="Lepp D."/>
            <person name="Li X.-Z."/>
            <person name="Zhou T."/>
        </authorList>
    </citation>
    <scope>NUCLEOTIDE SEQUENCE [LARGE SCALE GENOMIC DNA]</scope>
    <source>
        <strain evidence="2 3">BD-c194</strain>
    </source>
</reference>
<dbReference type="STRING" id="443610.VE25_19220"/>
<protein>
    <recommendedName>
        <fullName evidence="1">DUF6894 domain-containing protein</fullName>
    </recommendedName>
</protein>
<dbReference type="AlphaFoldDB" id="A0A0F5FG53"/>
<evidence type="ECO:0000259" key="1">
    <source>
        <dbReference type="Pfam" id="PF21834"/>
    </source>
</evidence>
<dbReference type="RefSeq" id="WP_046110285.1">
    <property type="nucleotide sequence ID" value="NZ_JZEX01000173.1"/>
</dbReference>
<organism evidence="2 3">
    <name type="scientific">Devosia geojensis</name>
    <dbReference type="NCBI Taxonomy" id="443610"/>
    <lineage>
        <taxon>Bacteria</taxon>
        <taxon>Pseudomonadati</taxon>
        <taxon>Pseudomonadota</taxon>
        <taxon>Alphaproteobacteria</taxon>
        <taxon>Hyphomicrobiales</taxon>
        <taxon>Devosiaceae</taxon>
        <taxon>Devosia</taxon>
    </lineage>
</organism>
<gene>
    <name evidence="2" type="ORF">VE25_19220</name>
</gene>
<dbReference type="Proteomes" id="UP000033632">
    <property type="component" value="Unassembled WGS sequence"/>
</dbReference>